<proteinExistence type="predicted"/>
<evidence type="ECO:0000313" key="2">
    <source>
        <dbReference type="EMBL" id="EFJ35447.1"/>
    </source>
</evidence>
<dbReference type="InParanoid" id="D8QXM3"/>
<dbReference type="KEGG" id="smo:SELMODRAFT_404872"/>
<reference evidence="2 3" key="1">
    <citation type="journal article" date="2011" name="Science">
        <title>The Selaginella genome identifies genetic changes associated with the evolution of vascular plants.</title>
        <authorList>
            <person name="Banks J.A."/>
            <person name="Nishiyama T."/>
            <person name="Hasebe M."/>
            <person name="Bowman J.L."/>
            <person name="Gribskov M."/>
            <person name="dePamphilis C."/>
            <person name="Albert V.A."/>
            <person name="Aono N."/>
            <person name="Aoyama T."/>
            <person name="Ambrose B.A."/>
            <person name="Ashton N.W."/>
            <person name="Axtell M.J."/>
            <person name="Barker E."/>
            <person name="Barker M.S."/>
            <person name="Bennetzen J.L."/>
            <person name="Bonawitz N.D."/>
            <person name="Chapple C."/>
            <person name="Cheng C."/>
            <person name="Correa L.G."/>
            <person name="Dacre M."/>
            <person name="DeBarry J."/>
            <person name="Dreyer I."/>
            <person name="Elias M."/>
            <person name="Engstrom E.M."/>
            <person name="Estelle M."/>
            <person name="Feng L."/>
            <person name="Finet C."/>
            <person name="Floyd S.K."/>
            <person name="Frommer W.B."/>
            <person name="Fujita T."/>
            <person name="Gramzow L."/>
            <person name="Gutensohn M."/>
            <person name="Harholt J."/>
            <person name="Hattori M."/>
            <person name="Heyl A."/>
            <person name="Hirai T."/>
            <person name="Hiwatashi Y."/>
            <person name="Ishikawa M."/>
            <person name="Iwata M."/>
            <person name="Karol K.G."/>
            <person name="Koehler B."/>
            <person name="Kolukisaoglu U."/>
            <person name="Kubo M."/>
            <person name="Kurata T."/>
            <person name="Lalonde S."/>
            <person name="Li K."/>
            <person name="Li Y."/>
            <person name="Litt A."/>
            <person name="Lyons E."/>
            <person name="Manning G."/>
            <person name="Maruyama T."/>
            <person name="Michael T.P."/>
            <person name="Mikami K."/>
            <person name="Miyazaki S."/>
            <person name="Morinaga S."/>
            <person name="Murata T."/>
            <person name="Mueller-Roeber B."/>
            <person name="Nelson D.R."/>
            <person name="Obara M."/>
            <person name="Oguri Y."/>
            <person name="Olmstead R.G."/>
            <person name="Onodera N."/>
            <person name="Petersen B.L."/>
            <person name="Pils B."/>
            <person name="Prigge M."/>
            <person name="Rensing S.A."/>
            <person name="Riano-Pachon D.M."/>
            <person name="Roberts A.W."/>
            <person name="Sato Y."/>
            <person name="Scheller H.V."/>
            <person name="Schulz B."/>
            <person name="Schulz C."/>
            <person name="Shakirov E.V."/>
            <person name="Shibagaki N."/>
            <person name="Shinohara N."/>
            <person name="Shippen D.E."/>
            <person name="Soerensen I."/>
            <person name="Sotooka R."/>
            <person name="Sugimoto N."/>
            <person name="Sugita M."/>
            <person name="Sumikawa N."/>
            <person name="Tanurdzic M."/>
            <person name="Theissen G."/>
            <person name="Ulvskov P."/>
            <person name="Wakazuki S."/>
            <person name="Weng J.K."/>
            <person name="Willats W.W."/>
            <person name="Wipf D."/>
            <person name="Wolf P.G."/>
            <person name="Yang L."/>
            <person name="Zimmer A.D."/>
            <person name="Zhu Q."/>
            <person name="Mitros T."/>
            <person name="Hellsten U."/>
            <person name="Loque D."/>
            <person name="Otillar R."/>
            <person name="Salamov A."/>
            <person name="Schmutz J."/>
            <person name="Shapiro H."/>
            <person name="Lindquist E."/>
            <person name="Lucas S."/>
            <person name="Rokhsar D."/>
            <person name="Grigoriev I.V."/>
        </authorList>
    </citation>
    <scope>NUCLEOTIDE SEQUENCE [LARGE SCALE GENOMIC DNA]</scope>
</reference>
<keyword evidence="3" id="KW-1185">Reference proteome</keyword>
<feature type="transmembrane region" description="Helical" evidence="1">
    <location>
        <begin position="209"/>
        <end position="229"/>
    </location>
</feature>
<keyword evidence="1" id="KW-0812">Transmembrane</keyword>
<dbReference type="EMBL" id="GL377568">
    <property type="protein sequence ID" value="EFJ35447.1"/>
    <property type="molecule type" value="Genomic_DNA"/>
</dbReference>
<dbReference type="Gramene" id="EFJ35447">
    <property type="protein sequence ID" value="EFJ35447"/>
    <property type="gene ID" value="SELMODRAFT_404872"/>
</dbReference>
<dbReference type="Proteomes" id="UP000001514">
    <property type="component" value="Unassembled WGS sequence"/>
</dbReference>
<name>D8QXM3_SELML</name>
<evidence type="ECO:0000313" key="3">
    <source>
        <dbReference type="Proteomes" id="UP000001514"/>
    </source>
</evidence>
<evidence type="ECO:0000256" key="1">
    <source>
        <dbReference type="SAM" id="Phobius"/>
    </source>
</evidence>
<accession>D8QXM3</accession>
<dbReference type="HOGENOM" id="CLU_1196599_0_0_1"/>
<keyword evidence="1" id="KW-0472">Membrane</keyword>
<sequence length="232" mass="25936">MEYLQLQKTSVVIVNSRETFSNENYQQRCSKIRKKKNNGAETDNVGFCLRKTLTTSSHLFAPSGPMISSSNGDPCFLSHAPLKIYENVAHPHQNETSDRVAISRDRLSLADAPEVEAGLRSRRASFHPIAATISSLENQGTAQMDDEILVGHSIEEYLAIFEASSASRQLFLHVRQIALEKWGEQGHANMPMREQDLALDKWGVMCDKIITVQIFYLVGILALLMVEVFPTA</sequence>
<keyword evidence="1" id="KW-1133">Transmembrane helix</keyword>
<protein>
    <submittedName>
        <fullName evidence="2">Uncharacterized protein</fullName>
    </submittedName>
</protein>
<gene>
    <name evidence="2" type="ORF">SELMODRAFT_404872</name>
</gene>
<dbReference type="AlphaFoldDB" id="D8QXM3"/>
<organism evidence="3">
    <name type="scientific">Selaginella moellendorffii</name>
    <name type="common">Spikemoss</name>
    <dbReference type="NCBI Taxonomy" id="88036"/>
    <lineage>
        <taxon>Eukaryota</taxon>
        <taxon>Viridiplantae</taxon>
        <taxon>Streptophyta</taxon>
        <taxon>Embryophyta</taxon>
        <taxon>Tracheophyta</taxon>
        <taxon>Lycopodiopsida</taxon>
        <taxon>Selaginellales</taxon>
        <taxon>Selaginellaceae</taxon>
        <taxon>Selaginella</taxon>
    </lineage>
</organism>